<gene>
    <name evidence="3" type="ORF">PVAP13_3NG140747</name>
</gene>
<feature type="compositionally biased region" description="Low complexity" evidence="1">
    <location>
        <begin position="115"/>
        <end position="131"/>
    </location>
</feature>
<keyword evidence="4" id="KW-1185">Reference proteome</keyword>
<name>A0A8T0UAX9_PANVG</name>
<evidence type="ECO:0000313" key="4">
    <source>
        <dbReference type="Proteomes" id="UP000823388"/>
    </source>
</evidence>
<feature type="region of interest" description="Disordered" evidence="1">
    <location>
        <begin position="106"/>
        <end position="145"/>
    </location>
</feature>
<proteinExistence type="predicted"/>
<comment type="caution">
    <text evidence="3">The sequence shown here is derived from an EMBL/GenBank/DDBJ whole genome shotgun (WGS) entry which is preliminary data.</text>
</comment>
<reference evidence="3" key="1">
    <citation type="submission" date="2020-05" db="EMBL/GenBank/DDBJ databases">
        <title>WGS assembly of Panicum virgatum.</title>
        <authorList>
            <person name="Lovell J.T."/>
            <person name="Jenkins J."/>
            <person name="Shu S."/>
            <person name="Juenger T.E."/>
            <person name="Schmutz J."/>
        </authorList>
    </citation>
    <scope>NUCLEOTIDE SEQUENCE</scope>
    <source>
        <strain evidence="3">AP13</strain>
    </source>
</reference>
<dbReference type="Proteomes" id="UP000823388">
    <property type="component" value="Chromosome 3N"/>
</dbReference>
<organism evidence="3 4">
    <name type="scientific">Panicum virgatum</name>
    <name type="common">Blackwell switchgrass</name>
    <dbReference type="NCBI Taxonomy" id="38727"/>
    <lineage>
        <taxon>Eukaryota</taxon>
        <taxon>Viridiplantae</taxon>
        <taxon>Streptophyta</taxon>
        <taxon>Embryophyta</taxon>
        <taxon>Tracheophyta</taxon>
        <taxon>Spermatophyta</taxon>
        <taxon>Magnoliopsida</taxon>
        <taxon>Liliopsida</taxon>
        <taxon>Poales</taxon>
        <taxon>Poaceae</taxon>
        <taxon>PACMAD clade</taxon>
        <taxon>Panicoideae</taxon>
        <taxon>Panicodae</taxon>
        <taxon>Paniceae</taxon>
        <taxon>Panicinae</taxon>
        <taxon>Panicum</taxon>
        <taxon>Panicum sect. Hiantes</taxon>
    </lineage>
</organism>
<evidence type="ECO:0000256" key="2">
    <source>
        <dbReference type="SAM" id="Phobius"/>
    </source>
</evidence>
<keyword evidence="2" id="KW-1133">Transmembrane helix</keyword>
<keyword evidence="2" id="KW-0812">Transmembrane</keyword>
<evidence type="ECO:0000256" key="1">
    <source>
        <dbReference type="SAM" id="MobiDB-lite"/>
    </source>
</evidence>
<dbReference type="AlphaFoldDB" id="A0A8T0UAX9"/>
<dbReference type="EMBL" id="CM029042">
    <property type="protein sequence ID" value="KAG2619035.1"/>
    <property type="molecule type" value="Genomic_DNA"/>
</dbReference>
<sequence>MWALWAAWPRELQPAASSAWFCFSLTDKYAEAIRLPPAVLPSRPASAPAAQHAAPRPPPLHRVCSCQLASRIGSRRPRRPAGGFRLLGAATACCLAASTAWALGTRRSRRPPADPLGARRGRLQGAAGPPRRLAPRPRPPCSAPTVQQQCSIEPLRIKNLVIWIGFLGIFSHLVMNRGADEAVVGREDIGADQIDSNNGGITTTTRQATSIPVRKKRYKKIDLKSFFGTTSRNSASESNSGPSTHESGFTQNLHDVVVSQNFMVELRPMSFPELALPLTRTAASFSRLCSGSRYGHRLMTLVLVPPGDRGSDGDELTRGEVNCKVLGFDSARKDRGVLFGSDDPGHNLCRSLPRITVWSQHVLLVYDLVTAHGDLLRIWDRISARSRARIGSLALARVSFRIRQSARQYKSKPKPYTIPE</sequence>
<evidence type="ECO:0000313" key="3">
    <source>
        <dbReference type="EMBL" id="KAG2619035.1"/>
    </source>
</evidence>
<feature type="transmembrane region" description="Helical" evidence="2">
    <location>
        <begin position="84"/>
        <end position="103"/>
    </location>
</feature>
<keyword evidence="2" id="KW-0472">Membrane</keyword>
<accession>A0A8T0UAX9</accession>
<protein>
    <submittedName>
        <fullName evidence="3">Uncharacterized protein</fullName>
    </submittedName>
</protein>